<feature type="transmembrane region" description="Helical" evidence="4">
    <location>
        <begin position="348"/>
        <end position="366"/>
    </location>
</feature>
<dbReference type="SUPFAM" id="SSF51735">
    <property type="entry name" value="NAD(P)-binding Rossmann-fold domains"/>
    <property type="match status" value="1"/>
</dbReference>
<evidence type="ECO:0000256" key="1">
    <source>
        <dbReference type="ARBA" id="ARBA00005928"/>
    </source>
</evidence>
<evidence type="ECO:0000313" key="8">
    <source>
        <dbReference type="Proteomes" id="UP001154114"/>
    </source>
</evidence>
<evidence type="ECO:0000256" key="4">
    <source>
        <dbReference type="RuleBase" id="RU363097"/>
    </source>
</evidence>
<keyword evidence="2 4" id="KW-0444">Lipid biosynthesis</keyword>
<evidence type="ECO:0000313" key="7">
    <source>
        <dbReference type="EMBL" id="CAH0581592.1"/>
    </source>
</evidence>
<keyword evidence="4" id="KW-0472">Membrane</keyword>
<keyword evidence="4" id="KW-0812">Transmembrane</keyword>
<organism evidence="7 8">
    <name type="scientific">Chrysodeixis includens</name>
    <name type="common">Soybean looper</name>
    <name type="synonym">Pseudoplusia includens</name>
    <dbReference type="NCBI Taxonomy" id="689277"/>
    <lineage>
        <taxon>Eukaryota</taxon>
        <taxon>Metazoa</taxon>
        <taxon>Ecdysozoa</taxon>
        <taxon>Arthropoda</taxon>
        <taxon>Hexapoda</taxon>
        <taxon>Insecta</taxon>
        <taxon>Pterygota</taxon>
        <taxon>Neoptera</taxon>
        <taxon>Endopterygota</taxon>
        <taxon>Lepidoptera</taxon>
        <taxon>Glossata</taxon>
        <taxon>Ditrysia</taxon>
        <taxon>Noctuoidea</taxon>
        <taxon>Noctuidae</taxon>
        <taxon>Plusiinae</taxon>
        <taxon>Chrysodeixis</taxon>
    </lineage>
</organism>
<dbReference type="PROSITE" id="PS50890">
    <property type="entry name" value="PUA"/>
    <property type="match status" value="1"/>
</dbReference>
<dbReference type="InterPro" id="IPR026055">
    <property type="entry name" value="FAR"/>
</dbReference>
<dbReference type="InterPro" id="IPR036291">
    <property type="entry name" value="NAD(P)-bd_dom_sf"/>
</dbReference>
<dbReference type="Pfam" id="PF07993">
    <property type="entry name" value="NAD_binding_4"/>
    <property type="match status" value="1"/>
</dbReference>
<comment type="function">
    <text evidence="4">Catalyzes the reduction of fatty acyl-CoA to fatty alcohols.</text>
</comment>
<keyword evidence="3 4" id="KW-0443">Lipid metabolism</keyword>
<protein>
    <recommendedName>
        <fullName evidence="4">Fatty acyl-CoA reductase</fullName>
        <ecNumber evidence="4">1.2.1.84</ecNumber>
    </recommendedName>
</protein>
<name>A0A9P0BNY3_CHRIL</name>
<proteinExistence type="inferred from homology"/>
<gene>
    <name evidence="7" type="ORF">CINC_LOCUS1734</name>
</gene>
<dbReference type="GO" id="GO:0005777">
    <property type="term" value="C:peroxisome"/>
    <property type="evidence" value="ECO:0007669"/>
    <property type="project" value="TreeGrafter"/>
</dbReference>
<dbReference type="Pfam" id="PF03015">
    <property type="entry name" value="Sterile"/>
    <property type="match status" value="1"/>
</dbReference>
<dbReference type="EC" id="1.2.1.84" evidence="4"/>
<dbReference type="PANTHER" id="PTHR11011:SF116">
    <property type="entry name" value="FATTY ACYL-COA REDUCTASE CG5065-RELATED"/>
    <property type="match status" value="1"/>
</dbReference>
<dbReference type="CDD" id="cd09071">
    <property type="entry name" value="FAR_C"/>
    <property type="match status" value="1"/>
</dbReference>
<keyword evidence="8" id="KW-1185">Reference proteome</keyword>
<feature type="domain" description="Fatty acyl-CoA reductase C-terminal" evidence="5">
    <location>
        <begin position="359"/>
        <end position="450"/>
    </location>
</feature>
<dbReference type="InterPro" id="IPR013120">
    <property type="entry name" value="FAR_NAD-bd"/>
</dbReference>
<sequence>MTVTSQEKEASIVDFYEGKSVFITGGTGFLGKVFIEKLLYSCPGLVKMYMLIREKKGLTIKERIDRFVDDPLFDRLKNQRPKDLEKIVLIPGDMTASNLGISPENENLLIEEVSVIIHSAATVKFNAPLEEAWAINVDGTRRILALCRKMKKAEIFLHISTAYANTNRKEIEEQLYPPPADINELDKMDKHAVTEKQTMKLLNGLPNTYTFTKSLTEHLVAENCAYMPTVIVRPSVVAAILEDPIKGWLENWFGATGISVFTAKGLNRVFLGHKDIVVDVIPVDYVTNLVIIAGARNSNAKELKVYNCCSSACNPLTLGNLQKAFIEDAIKHKTYLMPLPGWFIFTRYKFIATIVTFIFQVVPAYIRDFYRRIIGKKPKYTKIVYLVVQTRLALDFFSSHSWVMRADRVRELYASLSTNDKRLFPCDPTHINWPEYLKDYGAGVRRFLEKRN</sequence>
<accession>A0A9P0BNY3</accession>
<dbReference type="OrthoDB" id="429813at2759"/>
<dbReference type="AlphaFoldDB" id="A0A9P0BNY3"/>
<dbReference type="EMBL" id="LR824014">
    <property type="protein sequence ID" value="CAH0581592.1"/>
    <property type="molecule type" value="Genomic_DNA"/>
</dbReference>
<comment type="similarity">
    <text evidence="1 4">Belongs to the fatty acyl-CoA reductase family.</text>
</comment>
<evidence type="ECO:0000256" key="3">
    <source>
        <dbReference type="ARBA" id="ARBA00023098"/>
    </source>
</evidence>
<dbReference type="Proteomes" id="UP001154114">
    <property type="component" value="Chromosome 11"/>
</dbReference>
<dbReference type="PANTHER" id="PTHR11011">
    <property type="entry name" value="MALE STERILITY PROTEIN 2-RELATED"/>
    <property type="match status" value="1"/>
</dbReference>
<dbReference type="GO" id="GO:0035336">
    <property type="term" value="P:long-chain fatty-acyl-CoA metabolic process"/>
    <property type="evidence" value="ECO:0007669"/>
    <property type="project" value="TreeGrafter"/>
</dbReference>
<dbReference type="FunFam" id="3.40.50.720:FF:000458">
    <property type="entry name" value="Fatty acyl-CoA reductase"/>
    <property type="match status" value="1"/>
</dbReference>
<keyword evidence="4" id="KW-0560">Oxidoreductase</keyword>
<comment type="catalytic activity">
    <reaction evidence="4">
        <text>a long-chain fatty acyl-CoA + 2 NADPH + 2 H(+) = a long-chain primary fatty alcohol + 2 NADP(+) + CoA</text>
        <dbReference type="Rhea" id="RHEA:52716"/>
        <dbReference type="ChEBI" id="CHEBI:15378"/>
        <dbReference type="ChEBI" id="CHEBI:57287"/>
        <dbReference type="ChEBI" id="CHEBI:57783"/>
        <dbReference type="ChEBI" id="CHEBI:58349"/>
        <dbReference type="ChEBI" id="CHEBI:77396"/>
        <dbReference type="ChEBI" id="CHEBI:83139"/>
        <dbReference type="EC" id="1.2.1.84"/>
    </reaction>
</comment>
<dbReference type="GO" id="GO:0080019">
    <property type="term" value="F:alcohol-forming very long-chain fatty acyl-CoA reductase activity"/>
    <property type="evidence" value="ECO:0007669"/>
    <property type="project" value="InterPro"/>
</dbReference>
<dbReference type="InterPro" id="IPR033640">
    <property type="entry name" value="FAR_C"/>
</dbReference>
<evidence type="ECO:0000259" key="6">
    <source>
        <dbReference type="Pfam" id="PF07993"/>
    </source>
</evidence>
<evidence type="ECO:0000256" key="2">
    <source>
        <dbReference type="ARBA" id="ARBA00022516"/>
    </source>
</evidence>
<keyword evidence="4" id="KW-1133">Transmembrane helix</keyword>
<dbReference type="CDD" id="cd05236">
    <property type="entry name" value="FAR-N_SDR_e"/>
    <property type="match status" value="1"/>
</dbReference>
<evidence type="ECO:0000259" key="5">
    <source>
        <dbReference type="Pfam" id="PF03015"/>
    </source>
</evidence>
<reference evidence="7" key="1">
    <citation type="submission" date="2021-12" db="EMBL/GenBank/DDBJ databases">
        <authorList>
            <person name="King R."/>
        </authorList>
    </citation>
    <scope>NUCLEOTIDE SEQUENCE</scope>
</reference>
<feature type="domain" description="Thioester reductase (TE)" evidence="6">
    <location>
        <begin position="23"/>
        <end position="289"/>
    </location>
</feature>
<dbReference type="GO" id="GO:0102965">
    <property type="term" value="F:alcohol-forming long-chain fatty acyl-CoA reductase activity"/>
    <property type="evidence" value="ECO:0007669"/>
    <property type="project" value="UniProtKB-EC"/>
</dbReference>
<dbReference type="Gene3D" id="3.40.50.720">
    <property type="entry name" value="NAD(P)-binding Rossmann-like Domain"/>
    <property type="match status" value="1"/>
</dbReference>
<keyword evidence="4" id="KW-0521">NADP</keyword>